<dbReference type="Gene3D" id="3.80.10.10">
    <property type="entry name" value="Ribonuclease Inhibitor"/>
    <property type="match status" value="1"/>
</dbReference>
<sequence length="436" mass="50110">MFYRRPTLTDTPGSISEVCFHWRQTCLRTPQLWAPLYFVFAGSFRKTIARQVLRHVERSAEVPLTLCIEVDGSRQGTIVNYKWFRMILQPLFDQSQRWSSLSLTGSVDAIAGFLPLLHDLNLTNLITFKNLGVESVAPNGEPLNLLEFLRGRTPNLRSFTNRRDYDASWYTSVPGFKQLCHLTVSGYTSDTILEAMRACGSALESMEVIYRLYSNRVDVPTVDSLITLPSLRTLHIRYSIRQQELITDIGPHLLTIFHSLNAPSLESLTLQSKNYVRLAPIAQTSLHSSIEEFARRSNFRLRSFCLDRLPCTPEDLLRILSLKVMEEIRYLTICESAPPFMGDMEKWNFSSLVTTEVVHALSPELDGEILLPSLRELKFHVMKGWEDYAFERMVESRCRRGLVSIRVDRAIVWANLRVDMEKLTKLDLIVKVPDDM</sequence>
<evidence type="ECO:0000313" key="2">
    <source>
        <dbReference type="Proteomes" id="UP001383192"/>
    </source>
</evidence>
<dbReference type="SUPFAM" id="SSF52047">
    <property type="entry name" value="RNI-like"/>
    <property type="match status" value="1"/>
</dbReference>
<keyword evidence="2" id="KW-1185">Reference proteome</keyword>
<accession>A0AAW0CHQ9</accession>
<dbReference type="EMBL" id="JAYKXP010000045">
    <property type="protein sequence ID" value="KAK7037614.1"/>
    <property type="molecule type" value="Genomic_DNA"/>
</dbReference>
<dbReference type="AlphaFoldDB" id="A0AAW0CHQ9"/>
<protein>
    <recommendedName>
        <fullName evidence="3">F-box domain-containing protein</fullName>
    </recommendedName>
</protein>
<name>A0AAW0CHQ9_9AGAR</name>
<dbReference type="Proteomes" id="UP001383192">
    <property type="component" value="Unassembled WGS sequence"/>
</dbReference>
<organism evidence="1 2">
    <name type="scientific">Paramarasmius palmivorus</name>
    <dbReference type="NCBI Taxonomy" id="297713"/>
    <lineage>
        <taxon>Eukaryota</taxon>
        <taxon>Fungi</taxon>
        <taxon>Dikarya</taxon>
        <taxon>Basidiomycota</taxon>
        <taxon>Agaricomycotina</taxon>
        <taxon>Agaricomycetes</taxon>
        <taxon>Agaricomycetidae</taxon>
        <taxon>Agaricales</taxon>
        <taxon>Marasmiineae</taxon>
        <taxon>Marasmiaceae</taxon>
        <taxon>Paramarasmius</taxon>
    </lineage>
</organism>
<evidence type="ECO:0000313" key="1">
    <source>
        <dbReference type="EMBL" id="KAK7037614.1"/>
    </source>
</evidence>
<comment type="caution">
    <text evidence="1">The sequence shown here is derived from an EMBL/GenBank/DDBJ whole genome shotgun (WGS) entry which is preliminary data.</text>
</comment>
<reference evidence="1 2" key="1">
    <citation type="submission" date="2024-01" db="EMBL/GenBank/DDBJ databases">
        <title>A draft genome for a cacao thread blight-causing isolate of Paramarasmius palmivorus.</title>
        <authorList>
            <person name="Baruah I.K."/>
            <person name="Bukari Y."/>
            <person name="Amoako-Attah I."/>
            <person name="Meinhardt L.W."/>
            <person name="Bailey B.A."/>
            <person name="Cohen S.P."/>
        </authorList>
    </citation>
    <scope>NUCLEOTIDE SEQUENCE [LARGE SCALE GENOMIC DNA]</scope>
    <source>
        <strain evidence="1 2">GH-12</strain>
    </source>
</reference>
<gene>
    <name evidence="1" type="ORF">VNI00_010827</name>
</gene>
<proteinExistence type="predicted"/>
<evidence type="ECO:0008006" key="3">
    <source>
        <dbReference type="Google" id="ProtNLM"/>
    </source>
</evidence>
<dbReference type="InterPro" id="IPR032675">
    <property type="entry name" value="LRR_dom_sf"/>
</dbReference>